<feature type="active site" evidence="4">
    <location>
        <position position="138"/>
    </location>
</feature>
<sequence length="309" mass="36376">MKKIKLIAIVPYFFLKKRLDQVLVILFKQYSRVYLKHLIKSNQVLVNQRVINKPNKKVFGGEKIIVYVIMDDVLVNFSENISLNIIYEDDIILVINKPPGVVVHPGPGHEYGTIFDALLHRYNNSKNLPRAGIVHRLDKDTSGLMIVAKNLFSYNYLLKQIKERQITRKYQSIVQGNMISGNTIDAPIMRHSVHRTRMTINNLGKKSITHYRIIQRFKHYTHIEVTLETGRTHQIRVHMQYIKYPIVGDTVYKCIRYNLNYINSINQFHRQALHAHYLSFYHPISQSLMFWEIPLPKDMQILLKDLQKI</sequence>
<dbReference type="SUPFAM" id="SSF55120">
    <property type="entry name" value="Pseudouridine synthase"/>
    <property type="match status" value="1"/>
</dbReference>
<dbReference type="PANTHER" id="PTHR21600">
    <property type="entry name" value="MITOCHONDRIAL RNA PSEUDOURIDINE SYNTHASE"/>
    <property type="match status" value="1"/>
</dbReference>
<protein>
    <recommendedName>
        <fullName evidence="6">Pseudouridine synthase</fullName>
        <ecNumber evidence="6">5.4.99.-</ecNumber>
    </recommendedName>
</protein>
<dbReference type="PROSITE" id="PS50889">
    <property type="entry name" value="S4"/>
    <property type="match status" value="1"/>
</dbReference>
<keyword evidence="2 6" id="KW-0413">Isomerase</keyword>
<dbReference type="CDD" id="cd00165">
    <property type="entry name" value="S4"/>
    <property type="match status" value="1"/>
</dbReference>
<dbReference type="Proteomes" id="UP000516346">
    <property type="component" value="Chromosome"/>
</dbReference>
<name>A0A7H1B013_9GAMM</name>
<dbReference type="Gene3D" id="3.30.2350.10">
    <property type="entry name" value="Pseudouridine synthase"/>
    <property type="match status" value="1"/>
</dbReference>
<dbReference type="NCBIfam" id="NF008385">
    <property type="entry name" value="PRK11180.1"/>
    <property type="match status" value="1"/>
</dbReference>
<keyword evidence="5" id="KW-0694">RNA-binding</keyword>
<reference evidence="8 9" key="1">
    <citation type="submission" date="2020-09" db="EMBL/GenBank/DDBJ databases">
        <title>Genome sequence of the banana aphid, Pentalonia nigronervosa Coquerel (Hemiptera: Aphididae) and its symbionts.</title>
        <authorList>
            <person name="Mathers T.C."/>
            <person name="Mugford S.T."/>
            <person name="Hogenhout S.A."/>
            <person name="Tripathi L."/>
        </authorList>
    </citation>
    <scope>NUCLEOTIDE SEQUENCE [LARGE SCALE GENOMIC DNA]</scope>
    <source>
        <strain evidence="8">Ba4</strain>
    </source>
</reference>
<dbReference type="PANTHER" id="PTHR21600:SF44">
    <property type="entry name" value="RIBOSOMAL LARGE SUBUNIT PSEUDOURIDINE SYNTHASE D"/>
    <property type="match status" value="1"/>
</dbReference>
<dbReference type="InterPro" id="IPR020103">
    <property type="entry name" value="PsdUridine_synth_cat_dom_sf"/>
</dbReference>
<evidence type="ECO:0000256" key="6">
    <source>
        <dbReference type="RuleBase" id="RU362028"/>
    </source>
</evidence>
<comment type="function">
    <text evidence="6">Responsible for synthesis of pseudouridine from uracil.</text>
</comment>
<organism evidence="8 9">
    <name type="scientific">Buchnera aphidicola</name>
    <name type="common">Pentalonia nigronervosa</name>
    <dbReference type="NCBI Taxonomy" id="1309793"/>
    <lineage>
        <taxon>Bacteria</taxon>
        <taxon>Pseudomonadati</taxon>
        <taxon>Pseudomonadota</taxon>
        <taxon>Gammaproteobacteria</taxon>
        <taxon>Enterobacterales</taxon>
        <taxon>Erwiniaceae</taxon>
        <taxon>Buchnera</taxon>
    </lineage>
</organism>
<evidence type="ECO:0000256" key="3">
    <source>
        <dbReference type="ARBA" id="ARBA00036882"/>
    </source>
</evidence>
<dbReference type="CDD" id="cd02869">
    <property type="entry name" value="PseudoU_synth_RluA_like"/>
    <property type="match status" value="1"/>
</dbReference>
<dbReference type="Pfam" id="PF01479">
    <property type="entry name" value="S4"/>
    <property type="match status" value="1"/>
</dbReference>
<evidence type="ECO:0000256" key="5">
    <source>
        <dbReference type="PROSITE-ProRule" id="PRU00182"/>
    </source>
</evidence>
<evidence type="ECO:0000256" key="2">
    <source>
        <dbReference type="ARBA" id="ARBA00023235"/>
    </source>
</evidence>
<dbReference type="GO" id="GO:0160140">
    <property type="term" value="F:23S rRNA pseudouridine(1911/1915/1917) synthase activity"/>
    <property type="evidence" value="ECO:0007669"/>
    <property type="project" value="UniProtKB-EC"/>
</dbReference>
<accession>A0A7H1B013</accession>
<dbReference type="InterPro" id="IPR006225">
    <property type="entry name" value="PsdUridine_synth_RluC/D"/>
</dbReference>
<dbReference type="GO" id="GO:0000455">
    <property type="term" value="P:enzyme-directed rRNA pseudouridine synthesis"/>
    <property type="evidence" value="ECO:0007669"/>
    <property type="project" value="UniProtKB-ARBA"/>
</dbReference>
<dbReference type="PROSITE" id="PS01129">
    <property type="entry name" value="PSI_RLU"/>
    <property type="match status" value="1"/>
</dbReference>
<dbReference type="InterPro" id="IPR002942">
    <property type="entry name" value="S4_RNA-bd"/>
</dbReference>
<dbReference type="AlphaFoldDB" id="A0A7H1B013"/>
<dbReference type="InterPro" id="IPR036986">
    <property type="entry name" value="S4_RNA-bd_sf"/>
</dbReference>
<dbReference type="InterPro" id="IPR050188">
    <property type="entry name" value="RluA_PseudoU_synthase"/>
</dbReference>
<dbReference type="GO" id="GO:0003723">
    <property type="term" value="F:RNA binding"/>
    <property type="evidence" value="ECO:0007669"/>
    <property type="project" value="UniProtKB-KW"/>
</dbReference>
<dbReference type="SUPFAM" id="SSF55174">
    <property type="entry name" value="Alpha-L RNA-binding motif"/>
    <property type="match status" value="1"/>
</dbReference>
<dbReference type="SMART" id="SM00363">
    <property type="entry name" value="S4"/>
    <property type="match status" value="1"/>
</dbReference>
<dbReference type="EC" id="5.4.99.-" evidence="6"/>
<gene>
    <name evidence="8" type="primary">rluD</name>
    <name evidence="8" type="ORF">ICW73_01240</name>
</gene>
<evidence type="ECO:0000313" key="8">
    <source>
        <dbReference type="EMBL" id="QNS02068.1"/>
    </source>
</evidence>
<comment type="similarity">
    <text evidence="1 6">Belongs to the pseudouridine synthase RluA family.</text>
</comment>
<evidence type="ECO:0000256" key="4">
    <source>
        <dbReference type="PIRSR" id="PIRSR606225-1"/>
    </source>
</evidence>
<feature type="domain" description="RNA-binding S4" evidence="7">
    <location>
        <begin position="17"/>
        <end position="79"/>
    </location>
</feature>
<dbReference type="InterPro" id="IPR006145">
    <property type="entry name" value="PsdUridine_synth_RsuA/RluA"/>
</dbReference>
<dbReference type="NCBIfam" id="TIGR00005">
    <property type="entry name" value="rluA_subfam"/>
    <property type="match status" value="1"/>
</dbReference>
<comment type="catalytic activity">
    <reaction evidence="3">
        <text>uridine(1911/1915/1917) in 23S rRNA = pseudouridine(1911/1915/1917) in 23S rRNA</text>
        <dbReference type="Rhea" id="RHEA:42524"/>
        <dbReference type="Rhea" id="RHEA-COMP:10097"/>
        <dbReference type="Rhea" id="RHEA-COMP:10098"/>
        <dbReference type="ChEBI" id="CHEBI:65314"/>
        <dbReference type="ChEBI" id="CHEBI:65315"/>
        <dbReference type="EC" id="5.4.99.23"/>
    </reaction>
</comment>
<evidence type="ECO:0000313" key="9">
    <source>
        <dbReference type="Proteomes" id="UP000516346"/>
    </source>
</evidence>
<comment type="catalytic activity">
    <reaction evidence="6">
        <text>a uridine in RNA = a pseudouridine in RNA</text>
        <dbReference type="Rhea" id="RHEA:48348"/>
        <dbReference type="Rhea" id="RHEA-COMP:12068"/>
        <dbReference type="Rhea" id="RHEA-COMP:12069"/>
        <dbReference type="ChEBI" id="CHEBI:65314"/>
        <dbReference type="ChEBI" id="CHEBI:65315"/>
    </reaction>
</comment>
<evidence type="ECO:0000256" key="1">
    <source>
        <dbReference type="ARBA" id="ARBA00010876"/>
    </source>
</evidence>
<proteinExistence type="inferred from homology"/>
<evidence type="ECO:0000259" key="7">
    <source>
        <dbReference type="SMART" id="SM00363"/>
    </source>
</evidence>
<dbReference type="Gene3D" id="3.10.290.10">
    <property type="entry name" value="RNA-binding S4 domain"/>
    <property type="match status" value="1"/>
</dbReference>
<dbReference type="Pfam" id="PF00849">
    <property type="entry name" value="PseudoU_synth_2"/>
    <property type="match status" value="1"/>
</dbReference>
<dbReference type="InterPro" id="IPR006224">
    <property type="entry name" value="PsdUridine_synth_RluA-like_CS"/>
</dbReference>
<dbReference type="EMBL" id="CP061275">
    <property type="protein sequence ID" value="QNS02068.1"/>
    <property type="molecule type" value="Genomic_DNA"/>
</dbReference>